<dbReference type="GO" id="GO:0039663">
    <property type="term" value="P:membrane fusion involved in viral entry into host cell"/>
    <property type="evidence" value="ECO:0007669"/>
    <property type="project" value="UniProtKB-KW"/>
</dbReference>
<feature type="non-terminal residue" evidence="12">
    <location>
        <position position="192"/>
    </location>
</feature>
<evidence type="ECO:0000313" key="12">
    <source>
        <dbReference type="EMBL" id="CAD87076.1"/>
    </source>
</evidence>
<keyword evidence="6" id="KW-0946">Virion</keyword>
<sequence>AMVRSESITNNAKTIIVQLGNPVIITCIRPNNNTRKGEHIGPGRTFYASGEIIGNIRHAYCTVNRTEWNRTLQEVATQLKKHFKNATRITFAKSSGGDVEITTHSFNCGGEFFYCNTSGLFNSTWGFTNGTASSNDTGSGNNITLQCRNKTNCKNVAESRASNVCPSHPRNNKVLIKHYRTTINKRWRGREQ</sequence>
<evidence type="ECO:0000256" key="9">
    <source>
        <dbReference type="ARBA" id="ARBA00023180"/>
    </source>
</evidence>
<protein>
    <submittedName>
        <fullName evidence="12">Gp120 protein</fullName>
    </submittedName>
</protein>
<keyword evidence="7" id="KW-0472">Membrane</keyword>
<feature type="non-terminal residue" evidence="12">
    <location>
        <position position="1"/>
    </location>
</feature>
<feature type="domain" description="Human immunodeficiency virus 1 envelope glycoprotein Gp120" evidence="11">
    <location>
        <begin position="4"/>
        <end position="151"/>
    </location>
</feature>
<dbReference type="SUPFAM" id="SSF56502">
    <property type="entry name" value="gp120 core"/>
    <property type="match status" value="1"/>
</dbReference>
<dbReference type="GO" id="GO:0046718">
    <property type="term" value="P:symbiont entry into host cell"/>
    <property type="evidence" value="ECO:0007669"/>
    <property type="project" value="UniProtKB-KW"/>
</dbReference>
<gene>
    <name evidence="12" type="primary">env</name>
</gene>
<dbReference type="Pfam" id="PF00516">
    <property type="entry name" value="GP120"/>
    <property type="match status" value="1"/>
</dbReference>
<keyword evidence="8" id="KW-1015">Disulfide bond</keyword>
<evidence type="ECO:0000259" key="11">
    <source>
        <dbReference type="Pfam" id="PF00516"/>
    </source>
</evidence>
<evidence type="ECO:0000256" key="8">
    <source>
        <dbReference type="ARBA" id="ARBA00023157"/>
    </source>
</evidence>
<evidence type="ECO:0000256" key="7">
    <source>
        <dbReference type="ARBA" id="ARBA00023136"/>
    </source>
</evidence>
<dbReference type="GO" id="GO:0019062">
    <property type="term" value="P:virion attachment to host cell"/>
    <property type="evidence" value="ECO:0007669"/>
    <property type="project" value="UniProtKB-KW"/>
</dbReference>
<name>Q70R66_HV1</name>
<keyword evidence="4" id="KW-1162">Viral penetration into host cytoplasm</keyword>
<dbReference type="GO" id="GO:0055036">
    <property type="term" value="C:virion membrane"/>
    <property type="evidence" value="ECO:0007669"/>
    <property type="project" value="UniProtKB-SubCell"/>
</dbReference>
<evidence type="ECO:0000256" key="5">
    <source>
        <dbReference type="ARBA" id="ARBA00022804"/>
    </source>
</evidence>
<evidence type="ECO:0000256" key="4">
    <source>
        <dbReference type="ARBA" id="ARBA00022595"/>
    </source>
</evidence>
<dbReference type="InterPro" id="IPR036377">
    <property type="entry name" value="Gp120_core_sf"/>
</dbReference>
<evidence type="ECO:0000256" key="1">
    <source>
        <dbReference type="ARBA" id="ARBA00004182"/>
    </source>
</evidence>
<evidence type="ECO:0000256" key="2">
    <source>
        <dbReference type="ARBA" id="ARBA00022506"/>
    </source>
</evidence>
<keyword evidence="2" id="KW-1168">Fusion of virus membrane with host membrane</keyword>
<dbReference type="InterPro" id="IPR000777">
    <property type="entry name" value="HIV1_Gp120"/>
</dbReference>
<evidence type="ECO:0000256" key="3">
    <source>
        <dbReference type="ARBA" id="ARBA00022581"/>
    </source>
</evidence>
<dbReference type="EMBL" id="AJ554767">
    <property type="protein sequence ID" value="CAD87076.1"/>
    <property type="molecule type" value="Genomic_DNA"/>
</dbReference>
<comment type="subcellular location">
    <subcellularLocation>
        <location evidence="1">Virion membrane</location>
    </subcellularLocation>
</comment>
<organism evidence="12">
    <name type="scientific">Human immunodeficiency virus type 1</name>
    <name type="common">HIV-1</name>
    <dbReference type="NCBI Taxonomy" id="11676"/>
    <lineage>
        <taxon>Viruses</taxon>
        <taxon>Riboviria</taxon>
        <taxon>Pararnavirae</taxon>
        <taxon>Artverviricota</taxon>
        <taxon>Revtraviricetes</taxon>
        <taxon>Ortervirales</taxon>
        <taxon>Retroviridae</taxon>
        <taxon>Orthoretrovirinae</taxon>
        <taxon>Lentivirus</taxon>
        <taxon>Lentivirus humimdef1</taxon>
    </lineage>
</organism>
<reference evidence="12" key="1">
    <citation type="journal article" date="2003" name="Virology">
        <title>Biological and genetic characteristics of HIV infections in Cameroon reveals dual group M and O infections and a correlation between SI-inducing phenotype of the predominant CRF02_AG variant and disease stage.</title>
        <authorList>
            <person name="Vergne L."/>
            <person name="Bourgeois A."/>
            <person name="Mpoudi-Ngole E."/>
            <person name="Mougnutou R."/>
            <person name="Mbuagbaw J."/>
            <person name="Liegeois F."/>
            <person name="Laurent C."/>
            <person name="Butel C."/>
            <person name="Zekeng L."/>
            <person name="Delaporte E."/>
            <person name="Peeters M."/>
        </authorList>
    </citation>
    <scope>NUCLEOTIDE SEQUENCE</scope>
</reference>
<proteinExistence type="predicted"/>
<keyword evidence="10" id="KW-1160">Virus entry into host cell</keyword>
<evidence type="ECO:0000256" key="6">
    <source>
        <dbReference type="ARBA" id="ARBA00022844"/>
    </source>
</evidence>
<dbReference type="Gene3D" id="2.170.40.20">
    <property type="entry name" value="Human immunodeficiency virus 1, Gp160, envelope glycoprotein"/>
    <property type="match status" value="1"/>
</dbReference>
<organismHost>
    <name type="scientific">Homo sapiens</name>
    <name type="common">Human</name>
    <dbReference type="NCBI Taxonomy" id="9606"/>
</organismHost>
<dbReference type="GO" id="GO:0019031">
    <property type="term" value="C:viral envelope"/>
    <property type="evidence" value="ECO:0007669"/>
    <property type="project" value="InterPro"/>
</dbReference>
<evidence type="ECO:0000256" key="10">
    <source>
        <dbReference type="ARBA" id="ARBA00023296"/>
    </source>
</evidence>
<keyword evidence="3" id="KW-0945">Host-virus interaction</keyword>
<keyword evidence="9" id="KW-0325">Glycoprotein</keyword>
<accession>Q70R66</accession>
<keyword evidence="5" id="KW-1161">Viral attachment to host cell</keyword>